<proteinExistence type="inferred from homology"/>
<sequence length="193" mass="20948">MAIASRLFANKTLALTRSLSTLTSNPITLTHKLTDVPSPDPTPIQPQLIDFNDTERIFSSISTKSLVRSLAILQTLSLEPLVDVGIKVMRSRVVQENRLARAGILDYGSEDAEDDVGCDRNLNGFLDMVEMTSSVPGSAVSSACVKITAICPISLLERVSDLLRWEKKDPSIDLPLAPQSLSDVKPTLPYTPG</sequence>
<keyword evidence="1" id="KW-0285">Flavoprotein</keyword>
<dbReference type="EMBL" id="CM007384">
    <property type="protein sequence ID" value="ONK71525.1"/>
    <property type="molecule type" value="Genomic_DNA"/>
</dbReference>
<dbReference type="PANTHER" id="PTHR13914:SF0">
    <property type="entry name" value="PROLINE DEHYDROGENASE 1, MITOCHONDRIAL"/>
    <property type="match status" value="1"/>
</dbReference>
<accession>A0A5P1EZK8</accession>
<name>A0A5P1EZK8_ASPOF</name>
<organism evidence="2 3">
    <name type="scientific">Asparagus officinalis</name>
    <name type="common">Garden asparagus</name>
    <dbReference type="NCBI Taxonomy" id="4686"/>
    <lineage>
        <taxon>Eukaryota</taxon>
        <taxon>Viridiplantae</taxon>
        <taxon>Streptophyta</taxon>
        <taxon>Embryophyta</taxon>
        <taxon>Tracheophyta</taxon>
        <taxon>Spermatophyta</taxon>
        <taxon>Magnoliopsida</taxon>
        <taxon>Liliopsida</taxon>
        <taxon>Asparagales</taxon>
        <taxon>Asparagaceae</taxon>
        <taxon>Asparagoideae</taxon>
        <taxon>Asparagus</taxon>
    </lineage>
</organism>
<dbReference type="Proteomes" id="UP000243459">
    <property type="component" value="Chromosome 4"/>
</dbReference>
<dbReference type="GO" id="GO:0004657">
    <property type="term" value="F:proline dehydrogenase activity"/>
    <property type="evidence" value="ECO:0007669"/>
    <property type="project" value="UniProtKB-EC"/>
</dbReference>
<dbReference type="Gramene" id="ONK71525">
    <property type="protein sequence ID" value="ONK71525"/>
    <property type="gene ID" value="A4U43_C04F9540"/>
</dbReference>
<dbReference type="PANTHER" id="PTHR13914">
    <property type="entry name" value="PROLINE OXIDASE"/>
    <property type="match status" value="1"/>
</dbReference>
<keyword evidence="1" id="KW-0560">Oxidoreductase</keyword>
<gene>
    <name evidence="2" type="ORF">A4U43_C04F9540</name>
</gene>
<protein>
    <recommendedName>
        <fullName evidence="1">Proline dehydrogenase</fullName>
        <ecNumber evidence="1">1.5.5.2</ecNumber>
    </recommendedName>
</protein>
<dbReference type="AlphaFoldDB" id="A0A5P1EZK8"/>
<dbReference type="InterPro" id="IPR015659">
    <property type="entry name" value="Proline_oxidase"/>
</dbReference>
<dbReference type="EC" id="1.5.5.2" evidence="1"/>
<dbReference type="GO" id="GO:0010133">
    <property type="term" value="P:L-proline catabolic process to L-glutamate"/>
    <property type="evidence" value="ECO:0007669"/>
    <property type="project" value="TreeGrafter"/>
</dbReference>
<comment type="cofactor">
    <cofactor evidence="1">
        <name>FAD</name>
        <dbReference type="ChEBI" id="CHEBI:57692"/>
    </cofactor>
</comment>
<comment type="catalytic activity">
    <reaction evidence="1">
        <text>L-proline + a quinone = (S)-1-pyrroline-5-carboxylate + a quinol + H(+)</text>
        <dbReference type="Rhea" id="RHEA:23784"/>
        <dbReference type="ChEBI" id="CHEBI:15378"/>
        <dbReference type="ChEBI" id="CHEBI:17388"/>
        <dbReference type="ChEBI" id="CHEBI:24646"/>
        <dbReference type="ChEBI" id="CHEBI:60039"/>
        <dbReference type="ChEBI" id="CHEBI:132124"/>
        <dbReference type="EC" id="1.5.5.2"/>
    </reaction>
</comment>
<keyword evidence="1" id="KW-0274">FAD</keyword>
<evidence type="ECO:0000313" key="2">
    <source>
        <dbReference type="EMBL" id="ONK71525.1"/>
    </source>
</evidence>
<reference evidence="3" key="1">
    <citation type="journal article" date="2017" name="Nat. Commun.">
        <title>The asparagus genome sheds light on the origin and evolution of a young Y chromosome.</title>
        <authorList>
            <person name="Harkess A."/>
            <person name="Zhou J."/>
            <person name="Xu C."/>
            <person name="Bowers J.E."/>
            <person name="Van der Hulst R."/>
            <person name="Ayyampalayam S."/>
            <person name="Mercati F."/>
            <person name="Riccardi P."/>
            <person name="McKain M.R."/>
            <person name="Kakrana A."/>
            <person name="Tang H."/>
            <person name="Ray J."/>
            <person name="Groenendijk J."/>
            <person name="Arikit S."/>
            <person name="Mathioni S.M."/>
            <person name="Nakano M."/>
            <person name="Shan H."/>
            <person name="Telgmann-Rauber A."/>
            <person name="Kanno A."/>
            <person name="Yue Z."/>
            <person name="Chen H."/>
            <person name="Li W."/>
            <person name="Chen Y."/>
            <person name="Xu X."/>
            <person name="Zhang Y."/>
            <person name="Luo S."/>
            <person name="Chen H."/>
            <person name="Gao J."/>
            <person name="Mao Z."/>
            <person name="Pires J.C."/>
            <person name="Luo M."/>
            <person name="Kudrna D."/>
            <person name="Wing R.A."/>
            <person name="Meyers B.C."/>
            <person name="Yi K."/>
            <person name="Kong H."/>
            <person name="Lavrijsen P."/>
            <person name="Sunseri F."/>
            <person name="Falavigna A."/>
            <person name="Ye Y."/>
            <person name="Leebens-Mack J.H."/>
            <person name="Chen G."/>
        </authorList>
    </citation>
    <scope>NUCLEOTIDE SEQUENCE [LARGE SCALE GENOMIC DNA]</scope>
    <source>
        <strain evidence="3">cv. DH0086</strain>
    </source>
</reference>
<keyword evidence="3" id="KW-1185">Reference proteome</keyword>
<comment type="similarity">
    <text evidence="1">Belongs to the proline oxidase family.</text>
</comment>
<dbReference type="GO" id="GO:0071949">
    <property type="term" value="F:FAD binding"/>
    <property type="evidence" value="ECO:0007669"/>
    <property type="project" value="TreeGrafter"/>
</dbReference>
<dbReference type="GO" id="GO:0005739">
    <property type="term" value="C:mitochondrion"/>
    <property type="evidence" value="ECO:0007669"/>
    <property type="project" value="TreeGrafter"/>
</dbReference>
<comment type="function">
    <text evidence="1">Converts proline to delta-1-pyrroline-5-carboxylate.</text>
</comment>
<evidence type="ECO:0000256" key="1">
    <source>
        <dbReference type="RuleBase" id="RU364054"/>
    </source>
</evidence>
<keyword evidence="1" id="KW-0642">Proline metabolism</keyword>
<evidence type="ECO:0000313" key="3">
    <source>
        <dbReference type="Proteomes" id="UP000243459"/>
    </source>
</evidence>